<proteinExistence type="predicted"/>
<protein>
    <submittedName>
        <fullName evidence="2">Uncharacterized protein</fullName>
    </submittedName>
</protein>
<name>A0A4C1SSN5_EUMVA</name>
<feature type="region of interest" description="Disordered" evidence="1">
    <location>
        <begin position="1"/>
        <end position="21"/>
    </location>
</feature>
<reference evidence="2 3" key="1">
    <citation type="journal article" date="2019" name="Commun. Biol.">
        <title>The bagworm genome reveals a unique fibroin gene that provides high tensile strength.</title>
        <authorList>
            <person name="Kono N."/>
            <person name="Nakamura H."/>
            <person name="Ohtoshi R."/>
            <person name="Tomita M."/>
            <person name="Numata K."/>
            <person name="Arakawa K."/>
        </authorList>
    </citation>
    <scope>NUCLEOTIDE SEQUENCE [LARGE SCALE GENOMIC DNA]</scope>
</reference>
<dbReference type="AlphaFoldDB" id="A0A4C1SSN5"/>
<comment type="caution">
    <text evidence="2">The sequence shown here is derived from an EMBL/GenBank/DDBJ whole genome shotgun (WGS) entry which is preliminary data.</text>
</comment>
<accession>A0A4C1SSN5</accession>
<evidence type="ECO:0000313" key="2">
    <source>
        <dbReference type="EMBL" id="GBP04258.1"/>
    </source>
</evidence>
<dbReference type="Proteomes" id="UP000299102">
    <property type="component" value="Unassembled WGS sequence"/>
</dbReference>
<sequence length="91" mass="10632">MEARESAWKHARAHGSTRERMEACETAWKHVRVHRSMREHMKARESAWEHVRAHGNTREGRMALRQHQLDLLEANDTAEGPYYGLAINDTL</sequence>
<dbReference type="OrthoDB" id="7695519at2759"/>
<dbReference type="EMBL" id="BGZK01003748">
    <property type="protein sequence ID" value="GBP04258.1"/>
    <property type="molecule type" value="Genomic_DNA"/>
</dbReference>
<evidence type="ECO:0000313" key="3">
    <source>
        <dbReference type="Proteomes" id="UP000299102"/>
    </source>
</evidence>
<organism evidence="2 3">
    <name type="scientific">Eumeta variegata</name>
    <name type="common">Bagworm moth</name>
    <name type="synonym">Eumeta japonica</name>
    <dbReference type="NCBI Taxonomy" id="151549"/>
    <lineage>
        <taxon>Eukaryota</taxon>
        <taxon>Metazoa</taxon>
        <taxon>Ecdysozoa</taxon>
        <taxon>Arthropoda</taxon>
        <taxon>Hexapoda</taxon>
        <taxon>Insecta</taxon>
        <taxon>Pterygota</taxon>
        <taxon>Neoptera</taxon>
        <taxon>Endopterygota</taxon>
        <taxon>Lepidoptera</taxon>
        <taxon>Glossata</taxon>
        <taxon>Ditrysia</taxon>
        <taxon>Tineoidea</taxon>
        <taxon>Psychidae</taxon>
        <taxon>Oiketicinae</taxon>
        <taxon>Eumeta</taxon>
    </lineage>
</organism>
<keyword evidence="3" id="KW-1185">Reference proteome</keyword>
<gene>
    <name evidence="2" type="ORF">EVAR_70545_1</name>
</gene>
<evidence type="ECO:0000256" key="1">
    <source>
        <dbReference type="SAM" id="MobiDB-lite"/>
    </source>
</evidence>